<evidence type="ECO:0000313" key="2">
    <source>
        <dbReference type="Proteomes" id="UP001501508"/>
    </source>
</evidence>
<protein>
    <recommendedName>
        <fullName evidence="3">Outer membrane protein beta-barrel domain-containing protein</fullName>
    </recommendedName>
</protein>
<proteinExistence type="predicted"/>
<sequence>MALKPQTSPLTATRMKSIYLCLFFWACTFLTAEAQIEKGTHFLGATVQGSGYFTKLSSPGHPNARVQQQILSLALQWGMFAKENFMFGVGLSGSLVPYRSWSDASGGSDFKQRISRYGVAPFVRWYKPVFNKLSLFVQPSIGVDWSKTTYSRSATEKSFATRLMVSPGISYRVGKRFAVEADLNIFSLGLSYNKTDTGSSFAFSSHMSSSLPSVFGLRGAFYLN</sequence>
<name>A0ABP8LS40_9BACT</name>
<evidence type="ECO:0000313" key="1">
    <source>
        <dbReference type="EMBL" id="GAA4433631.1"/>
    </source>
</evidence>
<evidence type="ECO:0008006" key="3">
    <source>
        <dbReference type="Google" id="ProtNLM"/>
    </source>
</evidence>
<comment type="caution">
    <text evidence="1">The sequence shown here is derived from an EMBL/GenBank/DDBJ whole genome shotgun (WGS) entry which is preliminary data.</text>
</comment>
<dbReference type="Proteomes" id="UP001501508">
    <property type="component" value="Unassembled WGS sequence"/>
</dbReference>
<keyword evidence="2" id="KW-1185">Reference proteome</keyword>
<gene>
    <name evidence="1" type="ORF">GCM10023091_07400</name>
</gene>
<accession>A0ABP8LS40</accession>
<reference evidence="2" key="1">
    <citation type="journal article" date="2019" name="Int. J. Syst. Evol. Microbiol.">
        <title>The Global Catalogue of Microorganisms (GCM) 10K type strain sequencing project: providing services to taxonomists for standard genome sequencing and annotation.</title>
        <authorList>
            <consortium name="The Broad Institute Genomics Platform"/>
            <consortium name="The Broad Institute Genome Sequencing Center for Infectious Disease"/>
            <person name="Wu L."/>
            <person name="Ma J."/>
        </authorList>
    </citation>
    <scope>NUCLEOTIDE SEQUENCE [LARGE SCALE GENOMIC DNA]</scope>
    <source>
        <strain evidence="2">JCM 31920</strain>
    </source>
</reference>
<dbReference type="InterPro" id="IPR011250">
    <property type="entry name" value="OMP/PagP_B-barrel"/>
</dbReference>
<dbReference type="EMBL" id="BAABEY010000008">
    <property type="protein sequence ID" value="GAA4433631.1"/>
    <property type="molecule type" value="Genomic_DNA"/>
</dbReference>
<dbReference type="SUPFAM" id="SSF56925">
    <property type="entry name" value="OMPA-like"/>
    <property type="match status" value="1"/>
</dbReference>
<organism evidence="1 2">
    <name type="scientific">Ravibacter arvi</name>
    <dbReference type="NCBI Taxonomy" id="2051041"/>
    <lineage>
        <taxon>Bacteria</taxon>
        <taxon>Pseudomonadati</taxon>
        <taxon>Bacteroidota</taxon>
        <taxon>Cytophagia</taxon>
        <taxon>Cytophagales</taxon>
        <taxon>Spirosomataceae</taxon>
        <taxon>Ravibacter</taxon>
    </lineage>
</organism>